<reference evidence="2 4" key="1">
    <citation type="submission" date="2019-04" db="EMBL/GenBank/DDBJ databases">
        <authorList>
            <person name="Jiang L."/>
        </authorList>
    </citation>
    <scope>NUCLEOTIDE SEQUENCE [LARGE SCALE GENOMIC DNA]</scope>
    <source>
        <strain evidence="2 4">YIM 131853</strain>
    </source>
</reference>
<keyword evidence="1" id="KW-1133">Transmembrane helix</keyword>
<name>A0A4S4FMT4_9MICO</name>
<keyword evidence="4" id="KW-1185">Reference proteome</keyword>
<evidence type="ECO:0000313" key="3">
    <source>
        <dbReference type="EMBL" id="THG31992.1"/>
    </source>
</evidence>
<keyword evidence="1" id="KW-0472">Membrane</keyword>
<dbReference type="Proteomes" id="UP000309133">
    <property type="component" value="Unassembled WGS sequence"/>
</dbReference>
<evidence type="ECO:0000256" key="1">
    <source>
        <dbReference type="SAM" id="Phobius"/>
    </source>
</evidence>
<dbReference type="EMBL" id="SSSM01000004">
    <property type="protein sequence ID" value="THG30755.1"/>
    <property type="molecule type" value="Genomic_DNA"/>
</dbReference>
<comment type="caution">
    <text evidence="2">The sequence shown here is derived from an EMBL/GenBank/DDBJ whole genome shotgun (WGS) entry which is preliminary data.</text>
</comment>
<dbReference type="RefSeq" id="WP_136427112.1">
    <property type="nucleotide sequence ID" value="NZ_SSSM01000003.1"/>
</dbReference>
<feature type="transmembrane region" description="Helical" evidence="1">
    <location>
        <begin position="159"/>
        <end position="179"/>
    </location>
</feature>
<accession>A0A4S4FMT4</accession>
<feature type="transmembrane region" description="Helical" evidence="1">
    <location>
        <begin position="131"/>
        <end position="153"/>
    </location>
</feature>
<dbReference type="AlphaFoldDB" id="A0A4S4FMT4"/>
<gene>
    <name evidence="3" type="ORF">E6C64_08090</name>
    <name evidence="2" type="ORF">E6C64_08945</name>
</gene>
<sequence length="219" mass="23232">MTMQDQLTHDELTDAFESVKASLAAPAARAPFIAAPVGRVPLVAAPLVASNDADELDAPEGLVPFDTAPIDLGALDVLPIDQTISRKALPFEYDELAEWDAITTATALHFNPSRENRRPADHAPWSLRSEIALAVIGLVVAGLALASVISGIGLNWIPIALPIMVVVVARGLLAFRKWILEATPRGTRANIALAAITSTIVTTVLITMIVVVGIRSTHQ</sequence>
<organism evidence="2 4">
    <name type="scientific">Naasia lichenicola</name>
    <dbReference type="NCBI Taxonomy" id="2565933"/>
    <lineage>
        <taxon>Bacteria</taxon>
        <taxon>Bacillati</taxon>
        <taxon>Actinomycetota</taxon>
        <taxon>Actinomycetes</taxon>
        <taxon>Micrococcales</taxon>
        <taxon>Microbacteriaceae</taxon>
        <taxon>Naasia</taxon>
    </lineage>
</organism>
<proteinExistence type="predicted"/>
<evidence type="ECO:0000313" key="4">
    <source>
        <dbReference type="Proteomes" id="UP000309133"/>
    </source>
</evidence>
<protein>
    <submittedName>
        <fullName evidence="2">Uncharacterized protein</fullName>
    </submittedName>
</protein>
<dbReference type="EMBL" id="SSSM01000003">
    <property type="protein sequence ID" value="THG31992.1"/>
    <property type="molecule type" value="Genomic_DNA"/>
</dbReference>
<feature type="transmembrane region" description="Helical" evidence="1">
    <location>
        <begin position="191"/>
        <end position="214"/>
    </location>
</feature>
<keyword evidence="1" id="KW-0812">Transmembrane</keyword>
<evidence type="ECO:0000313" key="2">
    <source>
        <dbReference type="EMBL" id="THG30755.1"/>
    </source>
</evidence>